<reference evidence="1 2" key="1">
    <citation type="submission" date="2018-02" db="EMBL/GenBank/DDBJ databases">
        <authorList>
            <person name="Cohen D.B."/>
            <person name="Kent A.D."/>
        </authorList>
    </citation>
    <scope>NUCLEOTIDE SEQUENCE [LARGE SCALE GENOMIC DNA]</scope>
    <source>
        <strain evidence="1">1</strain>
    </source>
</reference>
<evidence type="ECO:0008006" key="3">
    <source>
        <dbReference type="Google" id="ProtNLM"/>
    </source>
</evidence>
<evidence type="ECO:0000313" key="2">
    <source>
        <dbReference type="Proteomes" id="UP000238164"/>
    </source>
</evidence>
<gene>
    <name evidence="1" type="ORF">MPLG2_0766</name>
</gene>
<keyword evidence="2" id="KW-1185">Reference proteome</keyword>
<dbReference type="KEGG" id="mgg:MPLG2_0766"/>
<dbReference type="PANTHER" id="PTHR38479:SF2">
    <property type="entry name" value="WINGED HELIX DNA-BINDING DOMAIN-CONTAINING PROTEIN"/>
    <property type="match status" value="1"/>
</dbReference>
<dbReference type="Pfam" id="PF06224">
    <property type="entry name" value="AlkZ-like"/>
    <property type="match status" value="1"/>
</dbReference>
<dbReference type="OrthoDB" id="9148135at2"/>
<name>A0A2N9JCE4_9ACTN</name>
<dbReference type="EMBL" id="LT985188">
    <property type="protein sequence ID" value="SPD85802.1"/>
    <property type="molecule type" value="Genomic_DNA"/>
</dbReference>
<organism evidence="1 2">
    <name type="scientific">Micropruina glycogenica</name>
    <dbReference type="NCBI Taxonomy" id="75385"/>
    <lineage>
        <taxon>Bacteria</taxon>
        <taxon>Bacillati</taxon>
        <taxon>Actinomycetota</taxon>
        <taxon>Actinomycetes</taxon>
        <taxon>Propionibacteriales</taxon>
        <taxon>Nocardioidaceae</taxon>
        <taxon>Micropruina</taxon>
    </lineage>
</organism>
<dbReference type="Proteomes" id="UP000238164">
    <property type="component" value="Chromosome 1"/>
</dbReference>
<dbReference type="PANTHER" id="PTHR38479">
    <property type="entry name" value="LMO0824 PROTEIN"/>
    <property type="match status" value="1"/>
</dbReference>
<dbReference type="RefSeq" id="WP_105184951.1">
    <property type="nucleotide sequence ID" value="NZ_BAAAGO010000066.1"/>
</dbReference>
<proteinExistence type="predicted"/>
<protein>
    <recommendedName>
        <fullName evidence="3">Winged helix DNA-binding domain-containing protein</fullName>
    </recommendedName>
</protein>
<evidence type="ECO:0000313" key="1">
    <source>
        <dbReference type="EMBL" id="SPD85802.1"/>
    </source>
</evidence>
<dbReference type="InterPro" id="IPR009351">
    <property type="entry name" value="AlkZ-like"/>
</dbReference>
<accession>A0A2N9JCE4</accession>
<dbReference type="AlphaFoldDB" id="A0A2N9JCE4"/>
<sequence length="397" mass="43600">MRFTDDARRARLARRHALHPGRRLTSVVDVARALVGLHATEPSSVHLAVAARMPSATVSTVEDALYEQRSVVKQLAMRRTLFAFPREVLPAVWGSVSARVADAERGRLARDLEHHDVADEGAAWIDRGRDAVLGRLAGGHALSAKRLREELPAIDGRSSPAVEGGPKWQLGDLPFAPRLLTLLGAEHHIVRGRNEGHWRTSRPAWTLMADWLCEAPAALPADQGYAELVRRWLYAFGPGTEADLVWWLGSTKAAVRTALRAVEAVPVTLDSGDVGYVLPGDEAPDDDPDGDWAALLPVLDSTLMGWKQRDFYLDPALAPYLFDTNGNGGTSAWLNGRVVGCWVQDDDGRVVVLPATPLTERHRSLLHDEADRLTTFLDATVITNVYKSRLMKGERLP</sequence>